<dbReference type="HOGENOM" id="CLU_005985_0_0_1"/>
<feature type="region of interest" description="Disordered" evidence="5">
    <location>
        <begin position="1"/>
        <end position="59"/>
    </location>
</feature>
<accession>G4TBV2</accession>
<proteinExistence type="predicted"/>
<feature type="compositionally biased region" description="Basic residues" evidence="5">
    <location>
        <begin position="282"/>
        <end position="292"/>
    </location>
</feature>
<keyword evidence="3 6" id="KW-1133">Transmembrane helix</keyword>
<feature type="transmembrane region" description="Helical" evidence="6">
    <location>
        <begin position="443"/>
        <end position="460"/>
    </location>
</feature>
<feature type="compositionally biased region" description="Basic residues" evidence="5">
    <location>
        <begin position="306"/>
        <end position="316"/>
    </location>
</feature>
<dbReference type="PANTHER" id="PTHR12911">
    <property type="entry name" value="SAD1/UNC-84-LIKE PROTEIN-RELATED"/>
    <property type="match status" value="1"/>
</dbReference>
<dbReference type="InterPro" id="IPR012919">
    <property type="entry name" value="SUN_dom"/>
</dbReference>
<comment type="subcellular location">
    <subcellularLocation>
        <location evidence="1">Membrane</location>
    </subcellularLocation>
</comment>
<dbReference type="OMA" id="PEKWSVK"/>
<dbReference type="STRING" id="1109443.G4TBV2"/>
<dbReference type="InterPro" id="IPR045119">
    <property type="entry name" value="SUN1-5"/>
</dbReference>
<dbReference type="EMBL" id="CAFZ01000040">
    <property type="protein sequence ID" value="CCA68778.1"/>
    <property type="molecule type" value="Genomic_DNA"/>
</dbReference>
<feature type="compositionally biased region" description="Polar residues" evidence="5">
    <location>
        <begin position="17"/>
        <end position="43"/>
    </location>
</feature>
<evidence type="ECO:0000256" key="1">
    <source>
        <dbReference type="ARBA" id="ARBA00004370"/>
    </source>
</evidence>
<organism evidence="8 9">
    <name type="scientific">Serendipita indica (strain DSM 11827)</name>
    <name type="common">Root endophyte fungus</name>
    <name type="synonym">Piriformospora indica</name>
    <dbReference type="NCBI Taxonomy" id="1109443"/>
    <lineage>
        <taxon>Eukaryota</taxon>
        <taxon>Fungi</taxon>
        <taxon>Dikarya</taxon>
        <taxon>Basidiomycota</taxon>
        <taxon>Agaricomycotina</taxon>
        <taxon>Agaricomycetes</taxon>
        <taxon>Sebacinales</taxon>
        <taxon>Serendipitaceae</taxon>
        <taxon>Serendipita</taxon>
    </lineage>
</organism>
<evidence type="ECO:0000256" key="4">
    <source>
        <dbReference type="ARBA" id="ARBA00023136"/>
    </source>
</evidence>
<evidence type="ECO:0000256" key="5">
    <source>
        <dbReference type="SAM" id="MobiDB-lite"/>
    </source>
</evidence>
<feature type="region of interest" description="Disordered" evidence="5">
    <location>
        <begin position="161"/>
        <end position="350"/>
    </location>
</feature>
<feature type="region of interest" description="Disordered" evidence="5">
    <location>
        <begin position="82"/>
        <end position="117"/>
    </location>
</feature>
<dbReference type="AlphaFoldDB" id="G4TBV2"/>
<sequence length="919" mass="100250">MNRTATGDSSPAKRRSQQPTTSTSRGYDQSSQQHYQVSSITQHTVEKPKSKSNLTGDNLRDTSVNVASAFSQAVQDFAMSNGAVTTNGYPRTNGVAERGLGAPPPSRARKPVSRGSNRVLAVQEESDDDFEVNRLRGKSPLVEAASNFVRALSPGGSLYLRQRAGGAGDADPSGYQSLTGAFTGIKPQSSQGSSRLVPTQSQTSHGNVSSDYNYSREESMVNRMEPPPPGKPMSSASASAAAKKKLGPRHSSTIALDKQAYKPPIDEEEDDEDDWSEDEKGQRRKRSKHGPAQKKLDHLPTVGAQAKHRRVRKRKGKDGEEESESETVPRDSAVRSLRGSMPPPEPYDDQMEQSNEHFADEYTISDAQAHPSQSAFSIGGLLGKMVNMAFHLFGATVALSVNTLTSASILLLRIIASVFDICLIQPASFVMDRAQKIFGSIDWSSIGKGVLGLVIAWLFFNSLLGPNANTSTGRAWIPGWGQPSPLPSSIPTGDAPAALLEIARRLQDMENKVIDMQYAQRRAFDRLDSQARITDESASKLDSLGSAISKQNLARIESEEKLRSSSAAAITSLRTELSGLMNQLGHIDTSGADEKLQFFEKRLAVAEANVKDAVEVSKQALNTANTKAVSTGGTRSGGSIWELFGTGEGKSSLTIKSTDGRDVTNLISALVDNAVNMRSKDDIAKPDYASYFAGGRVIPQLTSQTFRIPAKSYWGSWGFGMFGQQTVEGRPPVTAIHPDIHVGNCWPFKGQQGQLGVVLARSIIVTDITIDHAPKEVAFDVRSAPKNMEVWGLVEGAENIKKVTEYHRRREQRYRDLVAAANREGRKPPPPEDPYPANLPPDGNYIRLAQFKYDVNAPSHIQTFSVPQDIQDLGVDVGIVVLMVRSNWGEKNWTCLYRFRVSGHDLDRRPYPLEEIDGE</sequence>
<protein>
    <recommendedName>
        <fullName evidence="7">SUN domain-containing protein</fullName>
    </recommendedName>
</protein>
<keyword evidence="2 6" id="KW-0812">Transmembrane</keyword>
<evidence type="ECO:0000313" key="8">
    <source>
        <dbReference type="EMBL" id="CCA68778.1"/>
    </source>
</evidence>
<dbReference type="PANTHER" id="PTHR12911:SF8">
    <property type="entry name" value="KLAROID PROTEIN-RELATED"/>
    <property type="match status" value="1"/>
</dbReference>
<dbReference type="GO" id="GO:0043495">
    <property type="term" value="F:protein-membrane adaptor activity"/>
    <property type="evidence" value="ECO:0007669"/>
    <property type="project" value="TreeGrafter"/>
</dbReference>
<dbReference type="GO" id="GO:0034993">
    <property type="term" value="C:meiotic nuclear membrane microtubule tethering complex"/>
    <property type="evidence" value="ECO:0007669"/>
    <property type="project" value="TreeGrafter"/>
</dbReference>
<feature type="compositionally biased region" description="Polar residues" evidence="5">
    <location>
        <begin position="174"/>
        <end position="213"/>
    </location>
</feature>
<dbReference type="Gene3D" id="2.60.120.260">
    <property type="entry name" value="Galactose-binding domain-like"/>
    <property type="match status" value="1"/>
</dbReference>
<keyword evidence="4 6" id="KW-0472">Membrane</keyword>
<feature type="region of interest" description="Disordered" evidence="5">
    <location>
        <begin position="820"/>
        <end position="839"/>
    </location>
</feature>
<dbReference type="PROSITE" id="PS51469">
    <property type="entry name" value="SUN"/>
    <property type="match status" value="1"/>
</dbReference>
<evidence type="ECO:0000256" key="6">
    <source>
        <dbReference type="SAM" id="Phobius"/>
    </source>
</evidence>
<evidence type="ECO:0000259" key="7">
    <source>
        <dbReference type="PROSITE" id="PS51469"/>
    </source>
</evidence>
<dbReference type="eggNOG" id="KOG2687">
    <property type="taxonomic scope" value="Eukaryota"/>
</dbReference>
<reference evidence="8 9" key="1">
    <citation type="journal article" date="2011" name="PLoS Pathog.">
        <title>Endophytic Life Strategies Decoded by Genome and Transcriptome Analyses of the Mutualistic Root Symbiont Piriformospora indica.</title>
        <authorList>
            <person name="Zuccaro A."/>
            <person name="Lahrmann U."/>
            <person name="Guldener U."/>
            <person name="Langen G."/>
            <person name="Pfiffi S."/>
            <person name="Biedenkopf D."/>
            <person name="Wong P."/>
            <person name="Samans B."/>
            <person name="Grimm C."/>
            <person name="Basiewicz M."/>
            <person name="Murat C."/>
            <person name="Martin F."/>
            <person name="Kogel K.H."/>
        </authorList>
    </citation>
    <scope>NUCLEOTIDE SEQUENCE [LARGE SCALE GENOMIC DNA]</scope>
    <source>
        <strain evidence="8 9">DSM 11827</strain>
    </source>
</reference>
<dbReference type="InParanoid" id="G4TBV2"/>
<dbReference type="OrthoDB" id="342281at2759"/>
<gene>
    <name evidence="8" type="ORF">PIIN_02640</name>
</gene>
<evidence type="ECO:0000256" key="2">
    <source>
        <dbReference type="ARBA" id="ARBA00022692"/>
    </source>
</evidence>
<comment type="caution">
    <text evidence="8">The sequence shown here is derived from an EMBL/GenBank/DDBJ whole genome shotgun (WGS) entry which is preliminary data.</text>
</comment>
<dbReference type="Proteomes" id="UP000007148">
    <property type="component" value="Unassembled WGS sequence"/>
</dbReference>
<feature type="compositionally biased region" description="Acidic residues" evidence="5">
    <location>
        <begin position="266"/>
        <end position="277"/>
    </location>
</feature>
<feature type="domain" description="SUN" evidence="7">
    <location>
        <begin position="694"/>
        <end position="906"/>
    </location>
</feature>
<feature type="compositionally biased region" description="Low complexity" evidence="5">
    <location>
        <begin position="232"/>
        <end position="241"/>
    </location>
</feature>
<name>G4TBV2_SERID</name>
<dbReference type="Pfam" id="PF07738">
    <property type="entry name" value="Sad1_UNC"/>
    <property type="match status" value="2"/>
</dbReference>
<evidence type="ECO:0000313" key="9">
    <source>
        <dbReference type="Proteomes" id="UP000007148"/>
    </source>
</evidence>
<keyword evidence="9" id="KW-1185">Reference proteome</keyword>
<evidence type="ECO:0000256" key="3">
    <source>
        <dbReference type="ARBA" id="ARBA00022989"/>
    </source>
</evidence>